<accession>A0A0P8A4T8</accession>
<dbReference type="InterPro" id="IPR000836">
    <property type="entry name" value="PRTase_dom"/>
</dbReference>
<keyword evidence="5" id="KW-1185">Reference proteome</keyword>
<dbReference type="CDD" id="cd06223">
    <property type="entry name" value="PRTases_typeI"/>
    <property type="match status" value="1"/>
</dbReference>
<dbReference type="InterPro" id="IPR051910">
    <property type="entry name" value="ComF/GntX_DNA_util-trans"/>
</dbReference>
<dbReference type="GO" id="GO:0016757">
    <property type="term" value="F:glycosyltransferase activity"/>
    <property type="evidence" value="ECO:0007669"/>
    <property type="project" value="UniProtKB-KW"/>
</dbReference>
<dbReference type="Proteomes" id="UP000050497">
    <property type="component" value="Unassembled WGS sequence"/>
</dbReference>
<evidence type="ECO:0000313" key="2">
    <source>
        <dbReference type="EMBL" id="KPQ10268.1"/>
    </source>
</evidence>
<organism evidence="2 4">
    <name type="scientific">Saliniramus fredricksonii</name>
    <dbReference type="NCBI Taxonomy" id="1653334"/>
    <lineage>
        <taxon>Bacteria</taxon>
        <taxon>Pseudomonadati</taxon>
        <taxon>Pseudomonadota</taxon>
        <taxon>Alphaproteobacteria</taxon>
        <taxon>Hyphomicrobiales</taxon>
        <taxon>Salinarimonadaceae</taxon>
        <taxon>Saliniramus</taxon>
    </lineage>
</organism>
<protein>
    <submittedName>
        <fullName evidence="3">Predicted amidophosphoribosyltransferases</fullName>
    </submittedName>
    <submittedName>
        <fullName evidence="2">Putative amidophosphoribosyltransferase</fullName>
    </submittedName>
</protein>
<reference evidence="2 4" key="1">
    <citation type="submission" date="2015-09" db="EMBL/GenBank/DDBJ databases">
        <title>Identification and resolution of microdiversity through metagenomic sequencing of parallel consortia.</title>
        <authorList>
            <person name="Nelson W.C."/>
            <person name="Romine M.F."/>
            <person name="Lindemann S.R."/>
        </authorList>
    </citation>
    <scope>NUCLEOTIDE SEQUENCE [LARGE SCALE GENOMIC DNA]</scope>
    <source>
        <strain evidence="2">HL-109</strain>
    </source>
</reference>
<reference evidence="3 5" key="2">
    <citation type="submission" date="2016-08" db="EMBL/GenBank/DDBJ databases">
        <authorList>
            <person name="Varghese N."/>
            <person name="Submissions Spin"/>
        </authorList>
    </citation>
    <scope>NUCLEOTIDE SEQUENCE [LARGE SCALE GENOMIC DNA]</scope>
    <source>
        <strain evidence="3 5">HL-109</strain>
    </source>
</reference>
<proteinExistence type="inferred from homology"/>
<evidence type="ECO:0000256" key="1">
    <source>
        <dbReference type="ARBA" id="ARBA00008007"/>
    </source>
</evidence>
<comment type="caution">
    <text evidence="2">The sequence shown here is derived from an EMBL/GenBank/DDBJ whole genome shotgun (WGS) entry which is preliminary data.</text>
</comment>
<evidence type="ECO:0000313" key="3">
    <source>
        <dbReference type="EMBL" id="SCC81006.1"/>
    </source>
</evidence>
<dbReference type="STRING" id="1653334.GA0071312_1936"/>
<sequence>MREWPEGRSYSHKLVLSFADTIGPVLQKRFGIGLTLTPFGNYFAPVDEVVAMKLEDFVGEHRQTVFIRDHLDLSFAMGMHILGDEKTELGELVKAAKYQNDAGATTELIARASDFVKNMPFLRNADIIVAVPPASGKATDLPTEIAEGVAKASRKEVGLAGRWQSEKVSLKDVGLHQKWSFLEEAGLQVDPSTVAGKRVILIDDLYQSGCTMQFVASRLKAAGARRIFGLAMVKARSNSDNV</sequence>
<evidence type="ECO:0000313" key="5">
    <source>
        <dbReference type="Proteomes" id="UP000182800"/>
    </source>
</evidence>
<dbReference type="Gene3D" id="3.40.50.2020">
    <property type="match status" value="1"/>
</dbReference>
<dbReference type="EMBL" id="FMBM01000002">
    <property type="protein sequence ID" value="SCC81006.1"/>
    <property type="molecule type" value="Genomic_DNA"/>
</dbReference>
<gene>
    <name evidence="3" type="ORF">GA0071312_1936</name>
    <name evidence="2" type="ORF">HLUCCO17_11760</name>
</gene>
<dbReference type="PANTHER" id="PTHR47505">
    <property type="entry name" value="DNA UTILIZATION PROTEIN YHGH"/>
    <property type="match status" value="1"/>
</dbReference>
<dbReference type="PANTHER" id="PTHR47505:SF1">
    <property type="entry name" value="DNA UTILIZATION PROTEIN YHGH"/>
    <property type="match status" value="1"/>
</dbReference>
<dbReference type="AlphaFoldDB" id="A0A0P8A4T8"/>
<keyword evidence="2" id="KW-0808">Transferase</keyword>
<keyword evidence="2" id="KW-0328">Glycosyltransferase</keyword>
<dbReference type="EMBL" id="LJSX01000017">
    <property type="protein sequence ID" value="KPQ10268.1"/>
    <property type="molecule type" value="Genomic_DNA"/>
</dbReference>
<dbReference type="InterPro" id="IPR029057">
    <property type="entry name" value="PRTase-like"/>
</dbReference>
<name>A0A0P8A4T8_9HYPH</name>
<dbReference type="Proteomes" id="UP000182800">
    <property type="component" value="Unassembled WGS sequence"/>
</dbReference>
<dbReference type="SUPFAM" id="SSF53271">
    <property type="entry name" value="PRTase-like"/>
    <property type="match status" value="1"/>
</dbReference>
<evidence type="ECO:0000313" key="4">
    <source>
        <dbReference type="Proteomes" id="UP000050497"/>
    </source>
</evidence>
<comment type="similarity">
    <text evidence="1">Belongs to the ComF/GntX family.</text>
</comment>